<dbReference type="InterPro" id="IPR003772">
    <property type="entry name" value="YceD"/>
</dbReference>
<sequence>MPTTNVLLPHDIDLDKCIALNSSYTQARVDLAELPRLQESCVRIEGEVLADISFENDLNSMRLIHGHVVADVVLICQRCGNEYVEHLDLNFSLTPDLERAKAYNLESKYDFFDAADASKIDLYNLIEDGLILEIPTYPKHDEDSPECELAGSDWSYGEIEKSESDNPFAALAALKGQLKE</sequence>
<evidence type="ECO:0000256" key="4">
    <source>
        <dbReference type="ARBA" id="ARBA00022517"/>
    </source>
</evidence>
<comment type="similarity">
    <text evidence="2">Belongs to the DUF177 domain family.</text>
</comment>
<dbReference type="InterPro" id="IPR039255">
    <property type="entry name" value="YceD_bac"/>
</dbReference>
<dbReference type="PANTHER" id="PTHR38099:SF1">
    <property type="entry name" value="LARGE RIBOSOMAL RNA SUBUNIT ACCUMULATION PROTEIN YCED"/>
    <property type="match status" value="1"/>
</dbReference>
<name>A0A9D2B166_9GAMM</name>
<organism evidence="6 7">
    <name type="scientific">Candidatus Anaerobiospirillum pullistercoris</name>
    <dbReference type="NCBI Taxonomy" id="2838452"/>
    <lineage>
        <taxon>Bacteria</taxon>
        <taxon>Pseudomonadati</taxon>
        <taxon>Pseudomonadota</taxon>
        <taxon>Gammaproteobacteria</taxon>
        <taxon>Aeromonadales</taxon>
        <taxon>Succinivibrionaceae</taxon>
        <taxon>Anaerobiospirillum</taxon>
    </lineage>
</organism>
<proteinExistence type="inferred from homology"/>
<evidence type="ECO:0000256" key="5">
    <source>
        <dbReference type="ARBA" id="ARBA00031841"/>
    </source>
</evidence>
<evidence type="ECO:0000313" key="6">
    <source>
        <dbReference type="EMBL" id="HIX57383.1"/>
    </source>
</evidence>
<protein>
    <recommendedName>
        <fullName evidence="3">Large ribosomal RNA subunit accumulation protein YceD</fullName>
    </recommendedName>
    <alternativeName>
        <fullName evidence="5">23S rRNA accumulation protein YceD</fullName>
    </alternativeName>
</protein>
<dbReference type="Proteomes" id="UP000886829">
    <property type="component" value="Unassembled WGS sequence"/>
</dbReference>
<dbReference type="PANTHER" id="PTHR38099">
    <property type="entry name" value="LARGE RIBOSOMAL RNA SUBUNIT ACCUMULATION PROTEIN YCED"/>
    <property type="match status" value="1"/>
</dbReference>
<dbReference type="GO" id="GO:0005829">
    <property type="term" value="C:cytosol"/>
    <property type="evidence" value="ECO:0007669"/>
    <property type="project" value="TreeGrafter"/>
</dbReference>
<reference evidence="6" key="1">
    <citation type="journal article" date="2021" name="PeerJ">
        <title>Extensive microbial diversity within the chicken gut microbiome revealed by metagenomics and culture.</title>
        <authorList>
            <person name="Gilroy R."/>
            <person name="Ravi A."/>
            <person name="Getino M."/>
            <person name="Pursley I."/>
            <person name="Horton D.L."/>
            <person name="Alikhan N.F."/>
            <person name="Baker D."/>
            <person name="Gharbi K."/>
            <person name="Hall N."/>
            <person name="Watson M."/>
            <person name="Adriaenssens E.M."/>
            <person name="Foster-Nyarko E."/>
            <person name="Jarju S."/>
            <person name="Secka A."/>
            <person name="Antonio M."/>
            <person name="Oren A."/>
            <person name="Chaudhuri R.R."/>
            <person name="La Ragione R."/>
            <person name="Hildebrand F."/>
            <person name="Pallen M.J."/>
        </authorList>
    </citation>
    <scope>NUCLEOTIDE SEQUENCE</scope>
    <source>
        <strain evidence="6">USASDec5-558</strain>
    </source>
</reference>
<dbReference type="Pfam" id="PF02620">
    <property type="entry name" value="YceD"/>
    <property type="match status" value="1"/>
</dbReference>
<evidence type="ECO:0000313" key="7">
    <source>
        <dbReference type="Proteomes" id="UP000886829"/>
    </source>
</evidence>
<dbReference type="AlphaFoldDB" id="A0A9D2B166"/>
<comment type="caution">
    <text evidence="6">The sequence shown here is derived from an EMBL/GenBank/DDBJ whole genome shotgun (WGS) entry which is preliminary data.</text>
</comment>
<evidence type="ECO:0000256" key="2">
    <source>
        <dbReference type="ARBA" id="ARBA00010740"/>
    </source>
</evidence>
<keyword evidence="4" id="KW-0690">Ribosome biogenesis</keyword>
<evidence type="ECO:0000256" key="3">
    <source>
        <dbReference type="ARBA" id="ARBA00015716"/>
    </source>
</evidence>
<evidence type="ECO:0000256" key="1">
    <source>
        <dbReference type="ARBA" id="ARBA00002868"/>
    </source>
</evidence>
<gene>
    <name evidence="6" type="ORF">H9850_07940</name>
</gene>
<reference evidence="6" key="2">
    <citation type="submission" date="2021-04" db="EMBL/GenBank/DDBJ databases">
        <authorList>
            <person name="Gilroy R."/>
        </authorList>
    </citation>
    <scope>NUCLEOTIDE SEQUENCE</scope>
    <source>
        <strain evidence="6">USASDec5-558</strain>
    </source>
</reference>
<accession>A0A9D2B166</accession>
<comment type="function">
    <text evidence="1">Plays a role in synthesis, processing and/or stability of 23S rRNA.</text>
</comment>
<dbReference type="GO" id="GO:0042254">
    <property type="term" value="P:ribosome biogenesis"/>
    <property type="evidence" value="ECO:0007669"/>
    <property type="project" value="UniProtKB-KW"/>
</dbReference>
<dbReference type="EMBL" id="DXEV01000158">
    <property type="protein sequence ID" value="HIX57383.1"/>
    <property type="molecule type" value="Genomic_DNA"/>
</dbReference>